<gene>
    <name evidence="2" type="ordered locus">MTR_1g074140</name>
</gene>
<organism evidence="2 4">
    <name type="scientific">Medicago truncatula</name>
    <name type="common">Barrel medic</name>
    <name type="synonym">Medicago tribuloides</name>
    <dbReference type="NCBI Taxonomy" id="3880"/>
    <lineage>
        <taxon>Eukaryota</taxon>
        <taxon>Viridiplantae</taxon>
        <taxon>Streptophyta</taxon>
        <taxon>Embryophyta</taxon>
        <taxon>Tracheophyta</taxon>
        <taxon>Spermatophyta</taxon>
        <taxon>Magnoliopsida</taxon>
        <taxon>eudicotyledons</taxon>
        <taxon>Gunneridae</taxon>
        <taxon>Pentapetalae</taxon>
        <taxon>rosids</taxon>
        <taxon>fabids</taxon>
        <taxon>Fabales</taxon>
        <taxon>Fabaceae</taxon>
        <taxon>Papilionoideae</taxon>
        <taxon>50 kb inversion clade</taxon>
        <taxon>NPAAA clade</taxon>
        <taxon>Hologalegina</taxon>
        <taxon>IRL clade</taxon>
        <taxon>Trifolieae</taxon>
        <taxon>Medicago</taxon>
    </lineage>
</organism>
<protein>
    <submittedName>
        <fullName evidence="2 3">Uncharacterized protein</fullName>
    </submittedName>
</protein>
<reference evidence="2 4" key="2">
    <citation type="journal article" date="2014" name="BMC Genomics">
        <title>An improved genome release (version Mt4.0) for the model legume Medicago truncatula.</title>
        <authorList>
            <person name="Tang H."/>
            <person name="Krishnakumar V."/>
            <person name="Bidwell S."/>
            <person name="Rosen B."/>
            <person name="Chan A."/>
            <person name="Zhou S."/>
            <person name="Gentzbittel L."/>
            <person name="Childs K.L."/>
            <person name="Yandell M."/>
            <person name="Gundlach H."/>
            <person name="Mayer K.F."/>
            <person name="Schwartz D.C."/>
            <person name="Town C.D."/>
        </authorList>
    </citation>
    <scope>GENOME REANNOTATION</scope>
    <source>
        <strain evidence="2">A17</strain>
        <strain evidence="3 4">cv. Jemalong A17</strain>
    </source>
</reference>
<name>A0A072VMP7_MEDTR</name>
<dbReference type="AlphaFoldDB" id="A0A072VMP7"/>
<evidence type="ECO:0000313" key="4">
    <source>
        <dbReference type="Proteomes" id="UP000002051"/>
    </source>
</evidence>
<reference evidence="2 4" key="1">
    <citation type="journal article" date="2011" name="Nature">
        <title>The Medicago genome provides insight into the evolution of rhizobial symbioses.</title>
        <authorList>
            <person name="Young N.D."/>
            <person name="Debelle F."/>
            <person name="Oldroyd G.E."/>
            <person name="Geurts R."/>
            <person name="Cannon S.B."/>
            <person name="Udvardi M.K."/>
            <person name="Benedito V.A."/>
            <person name="Mayer K.F."/>
            <person name="Gouzy J."/>
            <person name="Schoof H."/>
            <person name="Van de Peer Y."/>
            <person name="Proost S."/>
            <person name="Cook D.R."/>
            <person name="Meyers B.C."/>
            <person name="Spannagl M."/>
            <person name="Cheung F."/>
            <person name="De Mita S."/>
            <person name="Krishnakumar V."/>
            <person name="Gundlach H."/>
            <person name="Zhou S."/>
            <person name="Mudge J."/>
            <person name="Bharti A.K."/>
            <person name="Murray J.D."/>
            <person name="Naoumkina M.A."/>
            <person name="Rosen B."/>
            <person name="Silverstein K.A."/>
            <person name="Tang H."/>
            <person name="Rombauts S."/>
            <person name="Zhao P.X."/>
            <person name="Zhou P."/>
            <person name="Barbe V."/>
            <person name="Bardou P."/>
            <person name="Bechner M."/>
            <person name="Bellec A."/>
            <person name="Berger A."/>
            <person name="Berges H."/>
            <person name="Bidwell S."/>
            <person name="Bisseling T."/>
            <person name="Choisne N."/>
            <person name="Couloux A."/>
            <person name="Denny R."/>
            <person name="Deshpande S."/>
            <person name="Dai X."/>
            <person name="Doyle J.J."/>
            <person name="Dudez A.M."/>
            <person name="Farmer A.D."/>
            <person name="Fouteau S."/>
            <person name="Franken C."/>
            <person name="Gibelin C."/>
            <person name="Gish J."/>
            <person name="Goldstein S."/>
            <person name="Gonzalez A.J."/>
            <person name="Green P.J."/>
            <person name="Hallab A."/>
            <person name="Hartog M."/>
            <person name="Hua A."/>
            <person name="Humphray S.J."/>
            <person name="Jeong D.H."/>
            <person name="Jing Y."/>
            <person name="Jocker A."/>
            <person name="Kenton S.M."/>
            <person name="Kim D.J."/>
            <person name="Klee K."/>
            <person name="Lai H."/>
            <person name="Lang C."/>
            <person name="Lin S."/>
            <person name="Macmil S.L."/>
            <person name="Magdelenat G."/>
            <person name="Matthews L."/>
            <person name="McCorrison J."/>
            <person name="Monaghan E.L."/>
            <person name="Mun J.H."/>
            <person name="Najar F.Z."/>
            <person name="Nicholson C."/>
            <person name="Noirot C."/>
            <person name="O'Bleness M."/>
            <person name="Paule C.R."/>
            <person name="Poulain J."/>
            <person name="Prion F."/>
            <person name="Qin B."/>
            <person name="Qu C."/>
            <person name="Retzel E.F."/>
            <person name="Riddle C."/>
            <person name="Sallet E."/>
            <person name="Samain S."/>
            <person name="Samson N."/>
            <person name="Sanders I."/>
            <person name="Saurat O."/>
            <person name="Scarpelli C."/>
            <person name="Schiex T."/>
            <person name="Segurens B."/>
            <person name="Severin A.J."/>
            <person name="Sherrier D.J."/>
            <person name="Shi R."/>
            <person name="Sims S."/>
            <person name="Singer S.R."/>
            <person name="Sinharoy S."/>
            <person name="Sterck L."/>
            <person name="Viollet A."/>
            <person name="Wang B.B."/>
            <person name="Wang K."/>
            <person name="Wang M."/>
            <person name="Wang X."/>
            <person name="Warfsmann J."/>
            <person name="Weissenbach J."/>
            <person name="White D.D."/>
            <person name="White J.D."/>
            <person name="Wiley G.B."/>
            <person name="Wincker P."/>
            <person name="Xing Y."/>
            <person name="Yang L."/>
            <person name="Yao Z."/>
            <person name="Ying F."/>
            <person name="Zhai J."/>
            <person name="Zhou L."/>
            <person name="Zuber A."/>
            <person name="Denarie J."/>
            <person name="Dixon R.A."/>
            <person name="May G.D."/>
            <person name="Schwartz D.C."/>
            <person name="Rogers J."/>
            <person name="Quetier F."/>
            <person name="Town C.D."/>
            <person name="Roe B.A."/>
        </authorList>
    </citation>
    <scope>NUCLEOTIDE SEQUENCE [LARGE SCALE GENOMIC DNA]</scope>
    <source>
        <strain evidence="2">A17</strain>
        <strain evidence="3 4">cv. Jemalong A17</strain>
    </source>
</reference>
<keyword evidence="4" id="KW-1185">Reference proteome</keyword>
<dbReference type="EMBL" id="CM001217">
    <property type="protein sequence ID" value="KEH42718.1"/>
    <property type="molecule type" value="Genomic_DNA"/>
</dbReference>
<dbReference type="Proteomes" id="UP000002051">
    <property type="component" value="Unassembled WGS sequence"/>
</dbReference>
<reference evidence="3" key="3">
    <citation type="submission" date="2015-04" db="UniProtKB">
        <authorList>
            <consortium name="EnsemblPlants"/>
        </authorList>
    </citation>
    <scope>IDENTIFICATION</scope>
    <source>
        <strain evidence="3">cv. Jemalong A17</strain>
    </source>
</reference>
<evidence type="ECO:0000313" key="3">
    <source>
        <dbReference type="EnsemblPlants" id="KEH42718"/>
    </source>
</evidence>
<dbReference type="EnsemblPlants" id="KEH42718">
    <property type="protein sequence ID" value="KEH42718"/>
    <property type="gene ID" value="MTR_1g074140"/>
</dbReference>
<evidence type="ECO:0000256" key="1">
    <source>
        <dbReference type="SAM" id="MobiDB-lite"/>
    </source>
</evidence>
<feature type="region of interest" description="Disordered" evidence="1">
    <location>
        <begin position="46"/>
        <end position="66"/>
    </location>
</feature>
<proteinExistence type="predicted"/>
<dbReference type="HOGENOM" id="CLU_1909771_0_0_1"/>
<evidence type="ECO:0000313" key="2">
    <source>
        <dbReference type="EMBL" id="KEH42718.1"/>
    </source>
</evidence>
<accession>A0A072VMP7</accession>
<sequence length="133" mass="15273">MGQRSSIVSEVFHEFQLRSMAYPLCLRPISLGDYAYSSQYLFHTPSRNTDTNQVHSKQEMSSTMTTLGERMEQELAEPVTPQKVESHQELARLERCSVCEQPISPSFNISKQQQRKNAKFNPIFNSHILLHGT</sequence>